<keyword evidence="2" id="KW-1185">Reference proteome</keyword>
<accession>A0A9Q1RK62</accession>
<dbReference type="Pfam" id="PF05684">
    <property type="entry name" value="DUF819"/>
    <property type="match status" value="1"/>
</dbReference>
<dbReference type="InterPro" id="IPR008537">
    <property type="entry name" value="DUF819"/>
</dbReference>
<evidence type="ECO:0000313" key="2">
    <source>
        <dbReference type="Proteomes" id="UP001152561"/>
    </source>
</evidence>
<dbReference type="AlphaFoldDB" id="A0A9Q1RK62"/>
<dbReference type="EMBL" id="JAJAGQ010000006">
    <property type="protein sequence ID" value="KAJ8559906.1"/>
    <property type="molecule type" value="Genomic_DNA"/>
</dbReference>
<gene>
    <name evidence="1" type="ORF">K7X08_003964</name>
</gene>
<protein>
    <submittedName>
        <fullName evidence="1">Uncharacterized protein</fullName>
    </submittedName>
</protein>
<proteinExistence type="predicted"/>
<name>A0A9Q1RK62_9SOLA</name>
<reference evidence="2" key="1">
    <citation type="journal article" date="2023" name="Proc. Natl. Acad. Sci. U.S.A.">
        <title>Genomic and structural basis for evolution of tropane alkaloid biosynthesis.</title>
        <authorList>
            <person name="Wanga Y.-J."/>
            <person name="Taina T."/>
            <person name="Yua J.-Y."/>
            <person name="Lia J."/>
            <person name="Xua B."/>
            <person name="Chenc J."/>
            <person name="D'Auriad J.C."/>
            <person name="Huanga J.-P."/>
            <person name="Huanga S.-X."/>
        </authorList>
    </citation>
    <scope>NUCLEOTIDE SEQUENCE [LARGE SCALE GENOMIC DNA]</scope>
    <source>
        <strain evidence="2">cv. KIB-2019</strain>
    </source>
</reference>
<sequence>MISVSTLDLYIFGFRSSYRFQVSAVNYVAISEALETSSSVVTAGLAADNLICAVYFTTLFALASKIPAEATLSATVSGCIAPG</sequence>
<dbReference type="PANTHER" id="PTHR34289">
    <property type="entry name" value="PROTEIN, PUTATIVE (DUF819)-RELATED"/>
    <property type="match status" value="1"/>
</dbReference>
<dbReference type="PANTHER" id="PTHR34289:SF3">
    <property type="entry name" value="PROTEIN, PUTATIVE (DUF819)-RELATED"/>
    <property type="match status" value="1"/>
</dbReference>
<dbReference type="OrthoDB" id="1305938at2759"/>
<comment type="caution">
    <text evidence="1">The sequence shown here is derived from an EMBL/GenBank/DDBJ whole genome shotgun (WGS) entry which is preliminary data.</text>
</comment>
<evidence type="ECO:0000313" key="1">
    <source>
        <dbReference type="EMBL" id="KAJ8559906.1"/>
    </source>
</evidence>
<organism evidence="1 2">
    <name type="scientific">Anisodus acutangulus</name>
    <dbReference type="NCBI Taxonomy" id="402998"/>
    <lineage>
        <taxon>Eukaryota</taxon>
        <taxon>Viridiplantae</taxon>
        <taxon>Streptophyta</taxon>
        <taxon>Embryophyta</taxon>
        <taxon>Tracheophyta</taxon>
        <taxon>Spermatophyta</taxon>
        <taxon>Magnoliopsida</taxon>
        <taxon>eudicotyledons</taxon>
        <taxon>Gunneridae</taxon>
        <taxon>Pentapetalae</taxon>
        <taxon>asterids</taxon>
        <taxon>lamiids</taxon>
        <taxon>Solanales</taxon>
        <taxon>Solanaceae</taxon>
        <taxon>Solanoideae</taxon>
        <taxon>Hyoscyameae</taxon>
        <taxon>Anisodus</taxon>
    </lineage>
</organism>
<dbReference type="Proteomes" id="UP001152561">
    <property type="component" value="Unassembled WGS sequence"/>
</dbReference>